<dbReference type="SUPFAM" id="SSF51735">
    <property type="entry name" value="NAD(P)-binding Rossmann-fold domains"/>
    <property type="match status" value="1"/>
</dbReference>
<dbReference type="InterPro" id="IPR006176">
    <property type="entry name" value="3-OHacyl-CoA_DH_NAD-bd"/>
</dbReference>
<dbReference type="InterPro" id="IPR008927">
    <property type="entry name" value="6-PGluconate_DH-like_C_sf"/>
</dbReference>
<dbReference type="RefSeq" id="WP_044335434.1">
    <property type="nucleotide sequence ID" value="NZ_CP010836.1"/>
</dbReference>
<evidence type="ECO:0000256" key="2">
    <source>
        <dbReference type="ARBA" id="ARBA00023002"/>
    </source>
</evidence>
<proteinExistence type="inferred from homology"/>
<name>A0A7U5BF15_9SPHN</name>
<dbReference type="PROSITE" id="PS00067">
    <property type="entry name" value="3HCDH"/>
    <property type="match status" value="1"/>
</dbReference>
<keyword evidence="2" id="KW-0560">Oxidoreductase</keyword>
<dbReference type="Proteomes" id="UP000032300">
    <property type="component" value="Chromosome"/>
</dbReference>
<dbReference type="InterPro" id="IPR006180">
    <property type="entry name" value="3-OHacyl-CoA_DH_CS"/>
</dbReference>
<evidence type="ECO:0000259" key="3">
    <source>
        <dbReference type="Pfam" id="PF00725"/>
    </source>
</evidence>
<dbReference type="InterPro" id="IPR013328">
    <property type="entry name" value="6PGD_dom2"/>
</dbReference>
<dbReference type="InterPro" id="IPR036291">
    <property type="entry name" value="NAD(P)-bd_dom_sf"/>
</dbReference>
<evidence type="ECO:0000256" key="1">
    <source>
        <dbReference type="ARBA" id="ARBA00009463"/>
    </source>
</evidence>
<accession>A0A7U5BF15</accession>
<evidence type="ECO:0008006" key="7">
    <source>
        <dbReference type="Google" id="ProtNLM"/>
    </source>
</evidence>
<dbReference type="Pfam" id="PF02737">
    <property type="entry name" value="3HCDH_N"/>
    <property type="match status" value="1"/>
</dbReference>
<dbReference type="PANTHER" id="PTHR48075:SF1">
    <property type="entry name" value="LAMBDA-CRYSTALLIN HOMOLOG"/>
    <property type="match status" value="1"/>
</dbReference>
<protein>
    <recommendedName>
        <fullName evidence="7">3-hydroxyacyl-CoA dehydrogenase</fullName>
    </recommendedName>
</protein>
<keyword evidence="6" id="KW-1185">Reference proteome</keyword>
<feature type="domain" description="3-hydroxyacyl-CoA dehydrogenase NAD binding" evidence="4">
    <location>
        <begin position="5"/>
        <end position="179"/>
    </location>
</feature>
<dbReference type="PANTHER" id="PTHR48075">
    <property type="entry name" value="3-HYDROXYACYL-COA DEHYDROGENASE FAMILY PROTEIN"/>
    <property type="match status" value="1"/>
</dbReference>
<evidence type="ECO:0000313" key="5">
    <source>
        <dbReference type="EMBL" id="AJP74078.1"/>
    </source>
</evidence>
<dbReference type="EMBL" id="CP010836">
    <property type="protein sequence ID" value="AJP74078.1"/>
    <property type="molecule type" value="Genomic_DNA"/>
</dbReference>
<reference evidence="5 6" key="2">
    <citation type="submission" date="2015-02" db="EMBL/GenBank/DDBJ databases">
        <title>The complete genome of Sphingomonas hengshuiensis sp. WHSC-8 isolated from soil of Hengshui Lake.</title>
        <authorList>
            <person name="Wei S."/>
            <person name="Guo J."/>
            <person name="Su C."/>
            <person name="Wu R."/>
            <person name="Zhang Z."/>
            <person name="Liang K."/>
            <person name="Li H."/>
            <person name="Wang T."/>
            <person name="Liu H."/>
            <person name="Zhang C."/>
            <person name="Li Z."/>
            <person name="Wang Q."/>
            <person name="Meng J."/>
        </authorList>
    </citation>
    <scope>NUCLEOTIDE SEQUENCE [LARGE SCALE GENOMIC DNA]</scope>
    <source>
        <strain evidence="5 6">WHSC-8</strain>
    </source>
</reference>
<gene>
    <name evidence="5" type="ORF">TS85_23200</name>
</gene>
<dbReference type="KEGG" id="sphi:TS85_23200"/>
<evidence type="ECO:0000259" key="4">
    <source>
        <dbReference type="Pfam" id="PF02737"/>
    </source>
</evidence>
<dbReference type="Gene3D" id="1.10.1040.10">
    <property type="entry name" value="N-(1-d-carboxylethyl)-l-norvaline Dehydrogenase, domain 2"/>
    <property type="match status" value="1"/>
</dbReference>
<comment type="similarity">
    <text evidence="1">Belongs to the 3-hydroxyacyl-CoA dehydrogenase family.</text>
</comment>
<evidence type="ECO:0000313" key="6">
    <source>
        <dbReference type="Proteomes" id="UP000032300"/>
    </source>
</evidence>
<sequence length="309" mass="33028">MAPPIACVGSGLVGRSWAIVFARAGYRVQIWDSVSSALDKTLPALCATLNELEKAGAIASASEIAGRITLADSLADAIADSCHVQESVSERLEIKRALFAEMDDIAPARATLGSSTSAIPGSAYMTGLAGSRRCLVVHPVNPPHLIPLVELCPTQETDAETVDRVAALMREVGQKPIILAREIEGFALNRLQWALLCEAMHLIGEGYCTPQDIDAVMTHGLARRWAHLGPLAVGHLNAATGFQGYFDGLGEAIGRVRATLRTDYIPSTETVAKTHAAMDATMPVSDLPRYQAKRDRAILALDRLLRDPG</sequence>
<organism evidence="5 6">
    <name type="scientific">Sphingomonas hengshuiensis</name>
    <dbReference type="NCBI Taxonomy" id="1609977"/>
    <lineage>
        <taxon>Bacteria</taxon>
        <taxon>Pseudomonadati</taxon>
        <taxon>Pseudomonadota</taxon>
        <taxon>Alphaproteobacteria</taxon>
        <taxon>Sphingomonadales</taxon>
        <taxon>Sphingomonadaceae</taxon>
        <taxon>Sphingomonas</taxon>
    </lineage>
</organism>
<dbReference type="AlphaFoldDB" id="A0A7U5BF15"/>
<dbReference type="InterPro" id="IPR006108">
    <property type="entry name" value="3HC_DH_C"/>
</dbReference>
<dbReference type="SUPFAM" id="SSF48179">
    <property type="entry name" value="6-phosphogluconate dehydrogenase C-terminal domain-like"/>
    <property type="match status" value="1"/>
</dbReference>
<dbReference type="GO" id="GO:0050104">
    <property type="term" value="F:L-gulonate 3-dehydrogenase activity"/>
    <property type="evidence" value="ECO:0007669"/>
    <property type="project" value="TreeGrafter"/>
</dbReference>
<dbReference type="Gene3D" id="3.40.50.720">
    <property type="entry name" value="NAD(P)-binding Rossmann-like Domain"/>
    <property type="match status" value="1"/>
</dbReference>
<reference evidence="5 6" key="1">
    <citation type="journal article" date="2015" name="Int. J. Syst. Evol. Microbiol.">
        <title>Sphingomonas hengshuiensis sp. nov., isolated from lake wetland.</title>
        <authorList>
            <person name="Wei S."/>
            <person name="Wang T."/>
            <person name="Liu H."/>
            <person name="Zhang C."/>
            <person name="Guo J."/>
            <person name="Wang Q."/>
            <person name="Liang K."/>
            <person name="Zhang Z."/>
        </authorList>
    </citation>
    <scope>NUCLEOTIDE SEQUENCE [LARGE SCALE GENOMIC DNA]</scope>
    <source>
        <strain evidence="5 6">WHSC-8</strain>
    </source>
</reference>
<feature type="domain" description="3-hydroxyacyl-CoA dehydrogenase C-terminal" evidence="3">
    <location>
        <begin position="185"/>
        <end position="252"/>
    </location>
</feature>
<dbReference type="GO" id="GO:0006631">
    <property type="term" value="P:fatty acid metabolic process"/>
    <property type="evidence" value="ECO:0007669"/>
    <property type="project" value="InterPro"/>
</dbReference>
<dbReference type="GO" id="GO:0070403">
    <property type="term" value="F:NAD+ binding"/>
    <property type="evidence" value="ECO:0007669"/>
    <property type="project" value="InterPro"/>
</dbReference>
<dbReference type="Pfam" id="PF00725">
    <property type="entry name" value="3HCDH"/>
    <property type="match status" value="1"/>
</dbReference>